<organism evidence="1 2">
    <name type="scientific">Dorcoceras hygrometricum</name>
    <dbReference type="NCBI Taxonomy" id="472368"/>
    <lineage>
        <taxon>Eukaryota</taxon>
        <taxon>Viridiplantae</taxon>
        <taxon>Streptophyta</taxon>
        <taxon>Embryophyta</taxon>
        <taxon>Tracheophyta</taxon>
        <taxon>Spermatophyta</taxon>
        <taxon>Magnoliopsida</taxon>
        <taxon>eudicotyledons</taxon>
        <taxon>Gunneridae</taxon>
        <taxon>Pentapetalae</taxon>
        <taxon>asterids</taxon>
        <taxon>lamiids</taxon>
        <taxon>Lamiales</taxon>
        <taxon>Gesneriaceae</taxon>
        <taxon>Didymocarpoideae</taxon>
        <taxon>Trichosporeae</taxon>
        <taxon>Loxocarpinae</taxon>
        <taxon>Dorcoceras</taxon>
    </lineage>
</organism>
<keyword evidence="2" id="KW-1185">Reference proteome</keyword>
<dbReference type="EMBL" id="KV003149">
    <property type="protein sequence ID" value="KZV37234.1"/>
    <property type="molecule type" value="Genomic_DNA"/>
</dbReference>
<name>A0A2Z7BS65_9LAMI</name>
<sequence>MKCMRLSKNRSTRPTSQLAISRRASIPRTANQQRKSSVRDILVWIVTITAQWYSCTTSQSTTTPMIALDLSGTTHHPDDHNVALIWFSINQQAQYDRAGGARSSQFVVSVLLSLSRCLCLAKKVSYLRSRDFDCGNCSSEIQGTDVSLWLHL</sequence>
<accession>A0A2Z7BS65</accession>
<evidence type="ECO:0000313" key="2">
    <source>
        <dbReference type="Proteomes" id="UP000250235"/>
    </source>
</evidence>
<proteinExistence type="predicted"/>
<protein>
    <submittedName>
        <fullName evidence="1">Uncharacterized protein</fullName>
    </submittedName>
</protein>
<dbReference type="AlphaFoldDB" id="A0A2Z7BS65"/>
<gene>
    <name evidence="1" type="ORF">F511_23918</name>
</gene>
<evidence type="ECO:0000313" key="1">
    <source>
        <dbReference type="EMBL" id="KZV37234.1"/>
    </source>
</evidence>
<dbReference type="Proteomes" id="UP000250235">
    <property type="component" value="Unassembled WGS sequence"/>
</dbReference>
<reference evidence="1 2" key="1">
    <citation type="journal article" date="2015" name="Proc. Natl. Acad. Sci. U.S.A.">
        <title>The resurrection genome of Boea hygrometrica: A blueprint for survival of dehydration.</title>
        <authorList>
            <person name="Xiao L."/>
            <person name="Yang G."/>
            <person name="Zhang L."/>
            <person name="Yang X."/>
            <person name="Zhao S."/>
            <person name="Ji Z."/>
            <person name="Zhou Q."/>
            <person name="Hu M."/>
            <person name="Wang Y."/>
            <person name="Chen M."/>
            <person name="Xu Y."/>
            <person name="Jin H."/>
            <person name="Xiao X."/>
            <person name="Hu G."/>
            <person name="Bao F."/>
            <person name="Hu Y."/>
            <person name="Wan P."/>
            <person name="Li L."/>
            <person name="Deng X."/>
            <person name="Kuang T."/>
            <person name="Xiang C."/>
            <person name="Zhu J.K."/>
            <person name="Oliver M.J."/>
            <person name="He Y."/>
        </authorList>
    </citation>
    <scope>NUCLEOTIDE SEQUENCE [LARGE SCALE GENOMIC DNA]</scope>
    <source>
        <strain evidence="2">cv. XS01</strain>
    </source>
</reference>